<gene>
    <name evidence="7" type="ORF">ABDJ40_21465</name>
</gene>
<keyword evidence="2" id="KW-0805">Transcription regulation</keyword>
<evidence type="ECO:0000259" key="6">
    <source>
        <dbReference type="PROSITE" id="PS50977"/>
    </source>
</evidence>
<evidence type="ECO:0000256" key="2">
    <source>
        <dbReference type="ARBA" id="ARBA00023015"/>
    </source>
</evidence>
<sequence length="246" mass="27253">MVRKTKQEALETRHRLLDAAEQLFHERGVSRTSLQDIASAAGVTRGAVYWHFQDKVELFTAMMDRATMPLEEGLLPQEAASQPITLTDLRWGLLNVFHSCSHSERTRRVFEIAMKKVEFSGEMQALQARKLANHRAWRSQNEDCFRAAQATGQLPPGLDVSAAAIALVALVDGLIHQWIMDPAAFDLMAMGEAAIDRFMDSLGQSGTRLLPPVTAEERTRLGTQAICRPTQDGLHIAPPGAEKAVR</sequence>
<keyword evidence="1" id="KW-0678">Repressor</keyword>
<keyword evidence="3 5" id="KW-0238">DNA-binding</keyword>
<keyword evidence="4" id="KW-0804">Transcription</keyword>
<dbReference type="SUPFAM" id="SSF48498">
    <property type="entry name" value="Tetracyclin repressor-like, C-terminal domain"/>
    <property type="match status" value="1"/>
</dbReference>
<proteinExistence type="predicted"/>
<feature type="DNA-binding region" description="H-T-H motif" evidence="5">
    <location>
        <begin position="33"/>
        <end position="52"/>
    </location>
</feature>
<evidence type="ECO:0000256" key="3">
    <source>
        <dbReference type="ARBA" id="ARBA00023125"/>
    </source>
</evidence>
<feature type="domain" description="HTH tetR-type" evidence="6">
    <location>
        <begin position="10"/>
        <end position="70"/>
    </location>
</feature>
<dbReference type="PRINTS" id="PR00455">
    <property type="entry name" value="HTHTETR"/>
</dbReference>
<dbReference type="Pfam" id="PF00440">
    <property type="entry name" value="TetR_N"/>
    <property type="match status" value="1"/>
</dbReference>
<evidence type="ECO:0000256" key="1">
    <source>
        <dbReference type="ARBA" id="ARBA00022491"/>
    </source>
</evidence>
<evidence type="ECO:0000256" key="5">
    <source>
        <dbReference type="PROSITE-ProRule" id="PRU00335"/>
    </source>
</evidence>
<dbReference type="SUPFAM" id="SSF46689">
    <property type="entry name" value="Homeodomain-like"/>
    <property type="match status" value="1"/>
</dbReference>
<evidence type="ECO:0000256" key="4">
    <source>
        <dbReference type="ARBA" id="ARBA00023163"/>
    </source>
</evidence>
<dbReference type="InterPro" id="IPR050109">
    <property type="entry name" value="HTH-type_TetR-like_transc_reg"/>
</dbReference>
<dbReference type="InterPro" id="IPR036271">
    <property type="entry name" value="Tet_transcr_reg_TetR-rel_C_sf"/>
</dbReference>
<dbReference type="Gene3D" id="1.10.357.10">
    <property type="entry name" value="Tetracycline Repressor, domain 2"/>
    <property type="match status" value="1"/>
</dbReference>
<comment type="caution">
    <text evidence="7">The sequence shown here is derived from an EMBL/GenBank/DDBJ whole genome shotgun (WGS) entry which is preliminary data.</text>
</comment>
<dbReference type="InterPro" id="IPR013572">
    <property type="entry name" value="Tscrpt_reg_MAATS_C"/>
</dbReference>
<dbReference type="PANTHER" id="PTHR30055">
    <property type="entry name" value="HTH-TYPE TRANSCRIPTIONAL REGULATOR RUTR"/>
    <property type="match status" value="1"/>
</dbReference>
<dbReference type="InterPro" id="IPR001647">
    <property type="entry name" value="HTH_TetR"/>
</dbReference>
<dbReference type="PROSITE" id="PS50977">
    <property type="entry name" value="HTH_TETR_2"/>
    <property type="match status" value="1"/>
</dbReference>
<evidence type="ECO:0000313" key="8">
    <source>
        <dbReference type="Proteomes" id="UP001462640"/>
    </source>
</evidence>
<dbReference type="PANTHER" id="PTHR30055:SF240">
    <property type="entry name" value="HTH-TYPE TRANSCRIPTIONAL REGULATOR ACRR"/>
    <property type="match status" value="1"/>
</dbReference>
<dbReference type="EMBL" id="JBDPZC010000013">
    <property type="protein sequence ID" value="MEO3715347.1"/>
    <property type="molecule type" value="Genomic_DNA"/>
</dbReference>
<protein>
    <submittedName>
        <fullName evidence="7">TetR family transcriptional regulator</fullName>
    </submittedName>
</protein>
<dbReference type="PROSITE" id="PS01081">
    <property type="entry name" value="HTH_TETR_1"/>
    <property type="match status" value="1"/>
</dbReference>
<dbReference type="Pfam" id="PF08361">
    <property type="entry name" value="TetR_C_2"/>
    <property type="match status" value="1"/>
</dbReference>
<dbReference type="InterPro" id="IPR009057">
    <property type="entry name" value="Homeodomain-like_sf"/>
</dbReference>
<organism evidence="7 8">
    <name type="scientific">Roseateles flavus</name>
    <dbReference type="NCBI Taxonomy" id="3149041"/>
    <lineage>
        <taxon>Bacteria</taxon>
        <taxon>Pseudomonadati</taxon>
        <taxon>Pseudomonadota</taxon>
        <taxon>Betaproteobacteria</taxon>
        <taxon>Burkholderiales</taxon>
        <taxon>Sphaerotilaceae</taxon>
        <taxon>Roseateles</taxon>
    </lineage>
</organism>
<name>A0ABV0GK86_9BURK</name>
<dbReference type="InterPro" id="IPR023772">
    <property type="entry name" value="DNA-bd_HTH_TetR-type_CS"/>
</dbReference>
<accession>A0ABV0GK86</accession>
<keyword evidence="8" id="KW-1185">Reference proteome</keyword>
<dbReference type="Proteomes" id="UP001462640">
    <property type="component" value="Unassembled WGS sequence"/>
</dbReference>
<reference evidence="7 8" key="1">
    <citation type="submission" date="2024-05" db="EMBL/GenBank/DDBJ databases">
        <title>Roseateles sp. 2.12 16S ribosomal RNA gene Genome sequencing and assembly.</title>
        <authorList>
            <person name="Woo H."/>
        </authorList>
    </citation>
    <scope>NUCLEOTIDE SEQUENCE [LARGE SCALE GENOMIC DNA]</scope>
    <source>
        <strain evidence="7 8">2.12</strain>
    </source>
</reference>
<evidence type="ECO:0000313" key="7">
    <source>
        <dbReference type="EMBL" id="MEO3715347.1"/>
    </source>
</evidence>
<dbReference type="RefSeq" id="WP_347612738.1">
    <property type="nucleotide sequence ID" value="NZ_JBDPZC010000013.1"/>
</dbReference>